<accession>A0A0V8HLF0</accession>
<name>A0A0V8HLF0_9BACI</name>
<evidence type="ECO:0000313" key="2">
    <source>
        <dbReference type="Proteomes" id="UP000181997"/>
    </source>
</evidence>
<dbReference type="InterPro" id="IPR007263">
    <property type="entry name" value="DCC1-like"/>
</dbReference>
<organism evidence="1 2">
    <name type="scientific">[Bacillus] enclensis</name>
    <dbReference type="NCBI Taxonomy" id="1402860"/>
    <lineage>
        <taxon>Bacteria</taxon>
        <taxon>Bacillati</taxon>
        <taxon>Bacillota</taxon>
        <taxon>Bacilli</taxon>
        <taxon>Bacillales</taxon>
        <taxon>Bacillaceae</taxon>
        <taxon>Rossellomorea</taxon>
    </lineage>
</organism>
<dbReference type="RefSeq" id="WP_058297510.1">
    <property type="nucleotide sequence ID" value="NZ_FMAU01000001.1"/>
</dbReference>
<dbReference type="EMBL" id="FMAU01000001">
    <property type="protein sequence ID" value="SCB81157.1"/>
    <property type="molecule type" value="Genomic_DNA"/>
</dbReference>
<dbReference type="OrthoDB" id="9785438at2"/>
<protein>
    <submittedName>
        <fullName evidence="1">Predicted thiol-disulfide oxidoreductase YuxK, DCC family</fullName>
    </submittedName>
</protein>
<dbReference type="AlphaFoldDB" id="A0A0V8HLF0"/>
<dbReference type="PANTHER" id="PTHR33639">
    <property type="entry name" value="THIOL-DISULFIDE OXIDOREDUCTASE DCC"/>
    <property type="match status" value="1"/>
</dbReference>
<gene>
    <name evidence="1" type="ORF">GA0061094_0664</name>
</gene>
<evidence type="ECO:0000313" key="1">
    <source>
        <dbReference type="EMBL" id="SCB81157.1"/>
    </source>
</evidence>
<dbReference type="GO" id="GO:0015035">
    <property type="term" value="F:protein-disulfide reductase activity"/>
    <property type="evidence" value="ECO:0007669"/>
    <property type="project" value="InterPro"/>
</dbReference>
<keyword evidence="2" id="KW-1185">Reference proteome</keyword>
<proteinExistence type="predicted"/>
<dbReference type="InterPro" id="IPR052927">
    <property type="entry name" value="DCC_oxidoreductase"/>
</dbReference>
<reference evidence="2" key="1">
    <citation type="submission" date="2016-08" db="EMBL/GenBank/DDBJ databases">
        <authorList>
            <person name="Varghese N."/>
            <person name="Submissions Spin"/>
        </authorList>
    </citation>
    <scope>NUCLEOTIDE SEQUENCE [LARGE SCALE GENOMIC DNA]</scope>
    <source>
        <strain evidence="2">SGD-1123</strain>
    </source>
</reference>
<sequence length="128" mass="14988">MAVILFDGVCNLCSSSVQFIIQRDPGKVFKFASLQSETGKRYKELFNILASTDSIVLIKDDKVYIESTAALLIASRLKWPWNWFRIFLGIPKPIRDKVYKWIAANRYKWFGRKESCMLPSKEDRDRFI</sequence>
<dbReference type="Proteomes" id="UP000181997">
    <property type="component" value="Unassembled WGS sequence"/>
</dbReference>
<dbReference type="Pfam" id="PF04134">
    <property type="entry name" value="DCC1-like"/>
    <property type="match status" value="1"/>
</dbReference>
<dbReference type="PANTHER" id="PTHR33639:SF2">
    <property type="entry name" value="DUF393 DOMAIN-CONTAINING PROTEIN"/>
    <property type="match status" value="1"/>
</dbReference>